<dbReference type="AlphaFoldDB" id="A0A6I9P212"/>
<dbReference type="InterPro" id="IPR050382">
    <property type="entry name" value="MFS_Na/Anion_cotransporter"/>
</dbReference>
<reference evidence="10" key="1">
    <citation type="submission" date="2025-08" db="UniProtKB">
        <authorList>
            <consortium name="RefSeq"/>
        </authorList>
    </citation>
    <scope>IDENTIFICATION</scope>
    <source>
        <tissue evidence="10">Muscle</tissue>
    </source>
</reference>
<sequence length="229" mass="24954">MKSFLINLLSVLHFLSQLSTSAGYIPWRAILTSGPLWAIVVAHFSYNWTFYTLLTLLPTYMKEVLGFSIKQNGMLSALPYIGCVVLAVLSGQLADHLRETWLVRTVIVRKVFSIVGMLGPAVFLVAAGFTGCDYTLAVTFLTLSSALGGVSASGFNINHLDIAPSYAGILLGITNTFATIPGMVGPVIARTLTQQVRRVPSPFINPYIEAVIVWCFKRLRSLLSSSVSY</sequence>
<dbReference type="PANTHER" id="PTHR11662">
    <property type="entry name" value="SOLUTE CARRIER FAMILY 17"/>
    <property type="match status" value="1"/>
</dbReference>
<evidence type="ECO:0000256" key="7">
    <source>
        <dbReference type="SAM" id="Phobius"/>
    </source>
</evidence>
<organism evidence="9 10">
    <name type="scientific">Notothenia coriiceps</name>
    <name type="common">black rockcod</name>
    <dbReference type="NCBI Taxonomy" id="8208"/>
    <lineage>
        <taxon>Eukaryota</taxon>
        <taxon>Metazoa</taxon>
        <taxon>Chordata</taxon>
        <taxon>Craniata</taxon>
        <taxon>Vertebrata</taxon>
        <taxon>Euteleostomi</taxon>
        <taxon>Actinopterygii</taxon>
        <taxon>Neopterygii</taxon>
        <taxon>Teleostei</taxon>
        <taxon>Neoteleostei</taxon>
        <taxon>Acanthomorphata</taxon>
        <taxon>Eupercaria</taxon>
        <taxon>Perciformes</taxon>
        <taxon>Notothenioidei</taxon>
        <taxon>Nototheniidae</taxon>
        <taxon>Notothenia</taxon>
    </lineage>
</organism>
<dbReference type="FunFam" id="1.20.1250.20:FF:000003">
    <property type="entry name" value="Solute carrier family 17 member 3"/>
    <property type="match status" value="1"/>
</dbReference>
<keyword evidence="4" id="KW-0769">Symport</keyword>
<dbReference type="OrthoDB" id="2985014at2759"/>
<dbReference type="GO" id="GO:0016324">
    <property type="term" value="C:apical plasma membrane"/>
    <property type="evidence" value="ECO:0007669"/>
    <property type="project" value="TreeGrafter"/>
</dbReference>
<dbReference type="InterPro" id="IPR011701">
    <property type="entry name" value="MFS"/>
</dbReference>
<dbReference type="PANTHER" id="PTHR11662:SF432">
    <property type="entry name" value="SIALIN"/>
    <property type="match status" value="1"/>
</dbReference>
<feature type="transmembrane region" description="Helical" evidence="7">
    <location>
        <begin position="134"/>
        <end position="155"/>
    </location>
</feature>
<dbReference type="KEGG" id="ncc:104955039"/>
<evidence type="ECO:0000256" key="3">
    <source>
        <dbReference type="ARBA" id="ARBA00022692"/>
    </source>
</evidence>
<feature type="chain" id="PRO_5026692902" evidence="8">
    <location>
        <begin position="24"/>
        <end position="229"/>
    </location>
</feature>
<dbReference type="GO" id="GO:0015293">
    <property type="term" value="F:symporter activity"/>
    <property type="evidence" value="ECO:0007669"/>
    <property type="project" value="UniProtKB-KW"/>
</dbReference>
<protein>
    <submittedName>
        <fullName evidence="10">Sialin-like</fullName>
    </submittedName>
</protein>
<evidence type="ECO:0000313" key="9">
    <source>
        <dbReference type="Proteomes" id="UP000504611"/>
    </source>
</evidence>
<dbReference type="GO" id="GO:0006820">
    <property type="term" value="P:monoatomic anion transport"/>
    <property type="evidence" value="ECO:0007669"/>
    <property type="project" value="TreeGrafter"/>
</dbReference>
<evidence type="ECO:0000313" key="10">
    <source>
        <dbReference type="RefSeq" id="XP_010780566.1"/>
    </source>
</evidence>
<proteinExistence type="predicted"/>
<gene>
    <name evidence="10" type="primary">LOC104955039</name>
</gene>
<dbReference type="Pfam" id="PF07690">
    <property type="entry name" value="MFS_1"/>
    <property type="match status" value="1"/>
</dbReference>
<keyword evidence="8" id="KW-0732">Signal</keyword>
<keyword evidence="5 7" id="KW-1133">Transmembrane helix</keyword>
<feature type="transmembrane region" description="Helical" evidence="7">
    <location>
        <begin position="37"/>
        <end position="61"/>
    </location>
</feature>
<evidence type="ECO:0000256" key="1">
    <source>
        <dbReference type="ARBA" id="ARBA00004141"/>
    </source>
</evidence>
<name>A0A6I9P212_9TELE</name>
<evidence type="ECO:0000256" key="4">
    <source>
        <dbReference type="ARBA" id="ARBA00022847"/>
    </source>
</evidence>
<keyword evidence="2" id="KW-0813">Transport</keyword>
<dbReference type="RefSeq" id="XP_010780566.1">
    <property type="nucleotide sequence ID" value="XM_010782264.1"/>
</dbReference>
<dbReference type="SUPFAM" id="SSF103473">
    <property type="entry name" value="MFS general substrate transporter"/>
    <property type="match status" value="1"/>
</dbReference>
<keyword evidence="9" id="KW-1185">Reference proteome</keyword>
<keyword evidence="3 7" id="KW-0812">Transmembrane</keyword>
<keyword evidence="6 7" id="KW-0472">Membrane</keyword>
<dbReference type="GeneID" id="104955039"/>
<evidence type="ECO:0000256" key="2">
    <source>
        <dbReference type="ARBA" id="ARBA00022448"/>
    </source>
</evidence>
<dbReference type="InterPro" id="IPR036259">
    <property type="entry name" value="MFS_trans_sf"/>
</dbReference>
<comment type="subcellular location">
    <subcellularLocation>
        <location evidence="1">Membrane</location>
        <topology evidence="1">Multi-pass membrane protein</topology>
    </subcellularLocation>
</comment>
<evidence type="ECO:0000256" key="6">
    <source>
        <dbReference type="ARBA" id="ARBA00023136"/>
    </source>
</evidence>
<evidence type="ECO:0000256" key="8">
    <source>
        <dbReference type="SAM" id="SignalP"/>
    </source>
</evidence>
<accession>A0A6I9P212</accession>
<feature type="transmembrane region" description="Helical" evidence="7">
    <location>
        <begin position="73"/>
        <end position="94"/>
    </location>
</feature>
<dbReference type="Gene3D" id="1.20.1250.20">
    <property type="entry name" value="MFS general substrate transporter like domains"/>
    <property type="match status" value="1"/>
</dbReference>
<feature type="signal peptide" evidence="8">
    <location>
        <begin position="1"/>
        <end position="23"/>
    </location>
</feature>
<evidence type="ECO:0000256" key="5">
    <source>
        <dbReference type="ARBA" id="ARBA00022989"/>
    </source>
</evidence>
<feature type="transmembrane region" description="Helical" evidence="7">
    <location>
        <begin position="106"/>
        <end position="127"/>
    </location>
</feature>
<feature type="transmembrane region" description="Helical" evidence="7">
    <location>
        <begin position="167"/>
        <end position="189"/>
    </location>
</feature>
<dbReference type="Proteomes" id="UP000504611">
    <property type="component" value="Unplaced"/>
</dbReference>